<name>E4X5Z0_OIKDI</name>
<proteinExistence type="predicted"/>
<protein>
    <submittedName>
        <fullName evidence="1">Uncharacterized protein</fullName>
    </submittedName>
</protein>
<evidence type="ECO:0000313" key="2">
    <source>
        <dbReference type="Proteomes" id="UP000001307"/>
    </source>
</evidence>
<reference evidence="1" key="1">
    <citation type="journal article" date="2010" name="Science">
        <title>Plasticity of animal genome architecture unmasked by rapid evolution of a pelagic tunicate.</title>
        <authorList>
            <person name="Denoeud F."/>
            <person name="Henriet S."/>
            <person name="Mungpakdee S."/>
            <person name="Aury J.M."/>
            <person name="Da Silva C."/>
            <person name="Brinkmann H."/>
            <person name="Mikhaleva J."/>
            <person name="Olsen L.C."/>
            <person name="Jubin C."/>
            <person name="Canestro C."/>
            <person name="Bouquet J.M."/>
            <person name="Danks G."/>
            <person name="Poulain J."/>
            <person name="Campsteijn C."/>
            <person name="Adamski M."/>
            <person name="Cross I."/>
            <person name="Yadetie F."/>
            <person name="Muffato M."/>
            <person name="Louis A."/>
            <person name="Butcher S."/>
            <person name="Tsagkogeorga G."/>
            <person name="Konrad A."/>
            <person name="Singh S."/>
            <person name="Jensen M.F."/>
            <person name="Cong E.H."/>
            <person name="Eikeseth-Otteraa H."/>
            <person name="Noel B."/>
            <person name="Anthouard V."/>
            <person name="Porcel B.M."/>
            <person name="Kachouri-Lafond R."/>
            <person name="Nishino A."/>
            <person name="Ugolini M."/>
            <person name="Chourrout P."/>
            <person name="Nishida H."/>
            <person name="Aasland R."/>
            <person name="Huzurbazar S."/>
            <person name="Westhof E."/>
            <person name="Delsuc F."/>
            <person name="Lehrach H."/>
            <person name="Reinhardt R."/>
            <person name="Weissenbach J."/>
            <person name="Roy S.W."/>
            <person name="Artiguenave F."/>
            <person name="Postlethwait J.H."/>
            <person name="Manak J.R."/>
            <person name="Thompson E.M."/>
            <person name="Jaillon O."/>
            <person name="Du Pasquier L."/>
            <person name="Boudinot P."/>
            <person name="Liberles D.A."/>
            <person name="Volff J.N."/>
            <person name="Philippe H."/>
            <person name="Lenhard B."/>
            <person name="Roest Crollius H."/>
            <person name="Wincker P."/>
            <person name="Chourrout D."/>
        </authorList>
    </citation>
    <scope>NUCLEOTIDE SEQUENCE [LARGE SCALE GENOMIC DNA]</scope>
</reference>
<evidence type="ECO:0000313" key="1">
    <source>
        <dbReference type="EMBL" id="CBY07717.1"/>
    </source>
</evidence>
<keyword evidence="2" id="KW-1185">Reference proteome</keyword>
<sequence length="275" mass="30935">MAMHPYSRAILDNAASTNNKSVFGRVLITNLDQLAEEKKRMNRSVHQARGFEPIAMGQTWMTARDSILIKALHEWPEAKARIDAIAGMLHDNGLLQDDTADNEYGVCDVRYYKMIDDFTELLKIIDSELEDVKEFILSLNSSPYGPASSNFVRLYEGSREELEQAVDSALPRAEAMQQPALAFTLSHANQDPLLVTFKKSGFAIMDLNVQTPVWVVKLADPTVSFGEILKTPGCSCLSDSFGLTKRLVIIQFSATARMERPPRRRVPLKRRARFL</sequence>
<accession>E4X5Z0</accession>
<gene>
    <name evidence="1" type="ORF">GSOID_T00002708001</name>
</gene>
<dbReference type="EMBL" id="FN653026">
    <property type="protein sequence ID" value="CBY07717.1"/>
    <property type="molecule type" value="Genomic_DNA"/>
</dbReference>
<dbReference type="InParanoid" id="E4X5Z0"/>
<dbReference type="Proteomes" id="UP000001307">
    <property type="component" value="Unassembled WGS sequence"/>
</dbReference>
<organism evidence="1">
    <name type="scientific">Oikopleura dioica</name>
    <name type="common">Tunicate</name>
    <dbReference type="NCBI Taxonomy" id="34765"/>
    <lineage>
        <taxon>Eukaryota</taxon>
        <taxon>Metazoa</taxon>
        <taxon>Chordata</taxon>
        <taxon>Tunicata</taxon>
        <taxon>Appendicularia</taxon>
        <taxon>Copelata</taxon>
        <taxon>Oikopleuridae</taxon>
        <taxon>Oikopleura</taxon>
    </lineage>
</organism>
<dbReference type="AlphaFoldDB" id="E4X5Z0"/>